<accession>K0JYL2</accession>
<evidence type="ECO:0000313" key="1">
    <source>
        <dbReference type="EMBL" id="CCH29313.1"/>
    </source>
</evidence>
<keyword evidence="2" id="KW-1185">Reference proteome</keyword>
<dbReference type="BioCyc" id="SESP1179773:BN6_RS09790-MONOMER"/>
<name>K0JYL2_SACES</name>
<evidence type="ECO:0000313" key="2">
    <source>
        <dbReference type="Proteomes" id="UP000006281"/>
    </source>
</evidence>
<dbReference type="Proteomes" id="UP000006281">
    <property type="component" value="Chromosome"/>
</dbReference>
<sequence>MATLSAIFDHETGSTPLEITTHAELAELVDRVTRLTGGPVPSIAEITVAEDPYGLPMLYVGIGEDRGFVQELGNPPRATVGDPDATGDILFDYMANTQEVPAWQVVPRETVITVLTAYLDHDGLIPPDHPHLRPTS</sequence>
<gene>
    <name evidence="1" type="ordered locus">BN6_19920</name>
</gene>
<dbReference type="OrthoDB" id="3688505at2"/>
<dbReference type="RefSeq" id="WP_015099426.1">
    <property type="nucleotide sequence ID" value="NC_019673.1"/>
</dbReference>
<dbReference type="Pfam" id="PF14430">
    <property type="entry name" value="Imm1"/>
    <property type="match status" value="1"/>
</dbReference>
<organism evidence="1 2">
    <name type="scientific">Saccharothrix espanaensis (strain ATCC 51144 / DSM 44229 / JCM 9112 / NBRC 15066 / NRRL 15764)</name>
    <dbReference type="NCBI Taxonomy" id="1179773"/>
    <lineage>
        <taxon>Bacteria</taxon>
        <taxon>Bacillati</taxon>
        <taxon>Actinomycetota</taxon>
        <taxon>Actinomycetes</taxon>
        <taxon>Pseudonocardiales</taxon>
        <taxon>Pseudonocardiaceae</taxon>
        <taxon>Saccharothrix</taxon>
    </lineage>
</organism>
<reference evidence="1 2" key="1">
    <citation type="journal article" date="2012" name="BMC Genomics">
        <title>Complete genome sequence of Saccharothrix espanaensis DSM 44229T and comparison to the other completely sequenced Pseudonocardiaceae.</title>
        <authorList>
            <person name="Strobel T."/>
            <person name="Al-Dilaimi A."/>
            <person name="Blom J."/>
            <person name="Gessner A."/>
            <person name="Kalinowski J."/>
            <person name="Luzhetska M."/>
            <person name="Puhler A."/>
            <person name="Szczepanowski R."/>
            <person name="Bechthold A."/>
            <person name="Ruckert C."/>
        </authorList>
    </citation>
    <scope>NUCLEOTIDE SEQUENCE [LARGE SCALE GENOMIC DNA]</scope>
    <source>
        <strain evidence="2">ATCC 51144 / DSM 44229 / JCM 9112 / NBRC 15066 / NRRL 15764</strain>
    </source>
</reference>
<dbReference type="STRING" id="1179773.BN6_19920"/>
<dbReference type="PATRIC" id="fig|1179773.3.peg.2003"/>
<dbReference type="InterPro" id="IPR025680">
    <property type="entry name" value="DddI"/>
</dbReference>
<dbReference type="EMBL" id="HE804045">
    <property type="protein sequence ID" value="CCH29313.1"/>
    <property type="molecule type" value="Genomic_DNA"/>
</dbReference>
<dbReference type="AlphaFoldDB" id="K0JYL2"/>
<proteinExistence type="predicted"/>
<dbReference type="HOGENOM" id="CLU_129334_0_0_11"/>
<protein>
    <submittedName>
        <fullName evidence="1">Uncharacterized protein</fullName>
    </submittedName>
</protein>
<dbReference type="KEGG" id="sesp:BN6_19920"/>